<evidence type="ECO:0000313" key="1">
    <source>
        <dbReference type="EMBL" id="CAE1298268.1"/>
    </source>
</evidence>
<keyword evidence="2" id="KW-1185">Reference proteome</keyword>
<comment type="caution">
    <text evidence="1">The sequence shown here is derived from an EMBL/GenBank/DDBJ whole genome shotgun (WGS) entry which is preliminary data.</text>
</comment>
<gene>
    <name evidence="1" type="ORF">SPHA_52490</name>
</gene>
<reference evidence="1" key="1">
    <citation type="submission" date="2021-01" db="EMBL/GenBank/DDBJ databases">
        <authorList>
            <person name="Li R."/>
            <person name="Bekaert M."/>
        </authorList>
    </citation>
    <scope>NUCLEOTIDE SEQUENCE</scope>
    <source>
        <strain evidence="1">Farmed</strain>
    </source>
</reference>
<dbReference type="OrthoDB" id="6060727at2759"/>
<dbReference type="EMBL" id="CAHIKZ030003271">
    <property type="protein sequence ID" value="CAE1298268.1"/>
    <property type="molecule type" value="Genomic_DNA"/>
</dbReference>
<organism evidence="1 2">
    <name type="scientific">Acanthosepion pharaonis</name>
    <name type="common">Pharaoh cuttlefish</name>
    <name type="synonym">Sepia pharaonis</name>
    <dbReference type="NCBI Taxonomy" id="158019"/>
    <lineage>
        <taxon>Eukaryota</taxon>
        <taxon>Metazoa</taxon>
        <taxon>Spiralia</taxon>
        <taxon>Lophotrochozoa</taxon>
        <taxon>Mollusca</taxon>
        <taxon>Cephalopoda</taxon>
        <taxon>Coleoidea</taxon>
        <taxon>Decapodiformes</taxon>
        <taxon>Sepiida</taxon>
        <taxon>Sepiina</taxon>
        <taxon>Sepiidae</taxon>
        <taxon>Acanthosepion</taxon>
    </lineage>
</organism>
<dbReference type="Proteomes" id="UP000597762">
    <property type="component" value="Unassembled WGS sequence"/>
</dbReference>
<evidence type="ECO:0000313" key="2">
    <source>
        <dbReference type="Proteomes" id="UP000597762"/>
    </source>
</evidence>
<dbReference type="AlphaFoldDB" id="A0A812DF03"/>
<name>A0A812DF03_ACAPH</name>
<sequence>MLISIFSSCRSMNHHFVEIGMSFALLAIIVTHLTTAAPSPYVESDMAHSLNKYKQQLMNALRKRSDDDEATNQVLTASARHFISSAFHKKRSGLSAQKKRDLDLAGRDDDASKRRGAWYYDYGLGGGRFGKRKDYGYTDDYGIGGGRFGRDVDHVDLLDA</sequence>
<proteinExistence type="predicted"/>
<protein>
    <submittedName>
        <fullName evidence="1">Uncharacterized protein</fullName>
    </submittedName>
</protein>
<accession>A0A812DF03</accession>